<gene>
    <name evidence="1" type="ORF">PCC79_06095</name>
</gene>
<dbReference type="RefSeq" id="WP_342373295.1">
    <property type="nucleotide sequence ID" value="NZ_CP115965.1"/>
</dbReference>
<keyword evidence="2" id="KW-1185">Reference proteome</keyword>
<accession>A0ABZ3CC67</accession>
<proteinExistence type="predicted"/>
<protein>
    <submittedName>
        <fullName evidence="1">Uncharacterized protein</fullName>
    </submittedName>
</protein>
<organism evidence="1 2">
    <name type="scientific">Propioniciclava soli</name>
    <dbReference type="NCBI Taxonomy" id="2775081"/>
    <lineage>
        <taxon>Bacteria</taxon>
        <taxon>Bacillati</taxon>
        <taxon>Actinomycetota</taxon>
        <taxon>Actinomycetes</taxon>
        <taxon>Propionibacteriales</taxon>
        <taxon>Propionibacteriaceae</taxon>
        <taxon>Propioniciclava</taxon>
    </lineage>
</organism>
<name>A0ABZ3CC67_9ACTN</name>
<evidence type="ECO:0000313" key="2">
    <source>
        <dbReference type="Proteomes" id="UP001434337"/>
    </source>
</evidence>
<dbReference type="Proteomes" id="UP001434337">
    <property type="component" value="Chromosome"/>
</dbReference>
<evidence type="ECO:0000313" key="1">
    <source>
        <dbReference type="EMBL" id="WZW99764.1"/>
    </source>
</evidence>
<reference evidence="1 2" key="1">
    <citation type="journal article" date="2023" name="Environ Microbiome">
        <title>A coral-associated actinobacterium mitigates coral bleaching under heat stress.</title>
        <authorList>
            <person name="Li J."/>
            <person name="Zou Y."/>
            <person name="Li Q."/>
            <person name="Zhang J."/>
            <person name="Bourne D.G."/>
            <person name="Lyu Y."/>
            <person name="Liu C."/>
            <person name="Zhang S."/>
        </authorList>
    </citation>
    <scope>NUCLEOTIDE SEQUENCE [LARGE SCALE GENOMIC DNA]</scope>
    <source>
        <strain evidence="1 2">SCSIO 13291</strain>
    </source>
</reference>
<dbReference type="EMBL" id="CP115965">
    <property type="protein sequence ID" value="WZW99764.1"/>
    <property type="molecule type" value="Genomic_DNA"/>
</dbReference>
<sequence length="94" mass="10009">MVHDAVAHPGRLLVSPRGQLMLDGEVGQRAGRFIFVLDEGTTFTEGCLVSRHGSVVHVGQSFFFDRAGSAFWAGDEVLSLLDDHDAVGVIGIGT</sequence>